<organism evidence="1 2">
    <name type="scientific">Galerina marginata (strain CBS 339.88)</name>
    <dbReference type="NCBI Taxonomy" id="685588"/>
    <lineage>
        <taxon>Eukaryota</taxon>
        <taxon>Fungi</taxon>
        <taxon>Dikarya</taxon>
        <taxon>Basidiomycota</taxon>
        <taxon>Agaricomycotina</taxon>
        <taxon>Agaricomycetes</taxon>
        <taxon>Agaricomycetidae</taxon>
        <taxon>Agaricales</taxon>
        <taxon>Agaricineae</taxon>
        <taxon>Strophariaceae</taxon>
        <taxon>Galerina</taxon>
    </lineage>
</organism>
<dbReference type="HOGENOM" id="CLU_1428087_0_0_1"/>
<dbReference type="AlphaFoldDB" id="A0A067SH30"/>
<evidence type="ECO:0000313" key="1">
    <source>
        <dbReference type="EMBL" id="KDR67014.1"/>
    </source>
</evidence>
<dbReference type="EMBL" id="KL142418">
    <property type="protein sequence ID" value="KDR67014.1"/>
    <property type="molecule type" value="Genomic_DNA"/>
</dbReference>
<proteinExistence type="predicted"/>
<name>A0A067SH30_GALM3</name>
<sequence length="190" mass="20776">MRSIYLWTISWRCTSLSSPHRLVLTPLTEQIPHSTRTAPATAAHTLVVPVLPILPRPSCTPPAAPVSASHRSFQAQTTVFQVCATRARAQQHERSALSSQPRCVPRGRHLTCTKSDPPLSCTSPAPRAGRYILVGDSFVGSCGWRSTVTACKGVRLRPLHLRLHLHQHWLGVNPSCPRPCSRSSARGGML</sequence>
<evidence type="ECO:0000313" key="2">
    <source>
        <dbReference type="Proteomes" id="UP000027222"/>
    </source>
</evidence>
<reference evidence="2" key="1">
    <citation type="journal article" date="2014" name="Proc. Natl. Acad. Sci. U.S.A.">
        <title>Extensive sampling of basidiomycete genomes demonstrates inadequacy of the white-rot/brown-rot paradigm for wood decay fungi.</title>
        <authorList>
            <person name="Riley R."/>
            <person name="Salamov A.A."/>
            <person name="Brown D.W."/>
            <person name="Nagy L.G."/>
            <person name="Floudas D."/>
            <person name="Held B.W."/>
            <person name="Levasseur A."/>
            <person name="Lombard V."/>
            <person name="Morin E."/>
            <person name="Otillar R."/>
            <person name="Lindquist E.A."/>
            <person name="Sun H."/>
            <person name="LaButti K.M."/>
            <person name="Schmutz J."/>
            <person name="Jabbour D."/>
            <person name="Luo H."/>
            <person name="Baker S.E."/>
            <person name="Pisabarro A.G."/>
            <person name="Walton J.D."/>
            <person name="Blanchette R.A."/>
            <person name="Henrissat B."/>
            <person name="Martin F."/>
            <person name="Cullen D."/>
            <person name="Hibbett D.S."/>
            <person name="Grigoriev I.V."/>
        </authorList>
    </citation>
    <scope>NUCLEOTIDE SEQUENCE [LARGE SCALE GENOMIC DNA]</scope>
    <source>
        <strain evidence="2">CBS 339.88</strain>
    </source>
</reference>
<accession>A0A067SH30</accession>
<keyword evidence="2" id="KW-1185">Reference proteome</keyword>
<dbReference type="Proteomes" id="UP000027222">
    <property type="component" value="Unassembled WGS sequence"/>
</dbReference>
<protein>
    <submittedName>
        <fullName evidence="1">Uncharacterized protein</fullName>
    </submittedName>
</protein>
<gene>
    <name evidence="1" type="ORF">GALMADRAFT_1132873</name>
</gene>